<dbReference type="Proteomes" id="UP001596086">
    <property type="component" value="Unassembled WGS sequence"/>
</dbReference>
<evidence type="ECO:0000259" key="1">
    <source>
        <dbReference type="Pfam" id="PF13579"/>
    </source>
</evidence>
<reference evidence="3" key="1">
    <citation type="journal article" date="2019" name="Int. J. Syst. Evol. Microbiol.">
        <title>The Global Catalogue of Microorganisms (GCM) 10K type strain sequencing project: providing services to taxonomists for standard genome sequencing and annotation.</title>
        <authorList>
            <consortium name="The Broad Institute Genomics Platform"/>
            <consortium name="The Broad Institute Genome Sequencing Center for Infectious Disease"/>
            <person name="Wu L."/>
            <person name="Ma J."/>
        </authorList>
    </citation>
    <scope>NUCLEOTIDE SEQUENCE [LARGE SCALE GENOMIC DNA]</scope>
    <source>
        <strain evidence="3">CGMCC 4.5798</strain>
    </source>
</reference>
<dbReference type="PANTHER" id="PTHR12526">
    <property type="entry name" value="GLYCOSYLTRANSFERASE"/>
    <property type="match status" value="1"/>
</dbReference>
<evidence type="ECO:0000313" key="3">
    <source>
        <dbReference type="Proteomes" id="UP001596086"/>
    </source>
</evidence>
<dbReference type="Pfam" id="PF13579">
    <property type="entry name" value="Glyco_trans_4_4"/>
    <property type="match status" value="1"/>
</dbReference>
<dbReference type="Gene3D" id="3.40.50.2000">
    <property type="entry name" value="Glycogen Phosphorylase B"/>
    <property type="match status" value="2"/>
</dbReference>
<gene>
    <name evidence="2" type="ORF">ACFPO9_05270</name>
</gene>
<sequence>MATTVPETLATILARQPRYLADFFDVTLVTSPGQELKKVAAREEVTVMAVPMVRGISLIKDITSVISMCQSIRRVKPSIIHSYTPKAGLVCMLAGWICGVPIRIHTFTGLIFPTELGFRRRLLVWTDRILCACATHLVPEGEGVKRDLERYRITKKPLNVIGYGNIAGVDASFFAPTALGVAPSATCLRNRLGLKDDDFVFCFVGRLNKDKGLSELLAAFKTLPQTANLLLVGKIDVTSPLLQRDIEIIRSHPRIFELGFVDDVRPALAVSNVLVLPSYREGFPNVLLQAGAMELPAIATDINGCNEIIEKNFNGWLVPAREVKPLADVMLYALEASRTLLREMGKRARIRVTERFCQKDHWKRMVLFYRNVLGE</sequence>
<dbReference type="CDD" id="cd03808">
    <property type="entry name" value="GT4_CapM-like"/>
    <property type="match status" value="1"/>
</dbReference>
<evidence type="ECO:0000313" key="2">
    <source>
        <dbReference type="EMBL" id="MFC5547918.1"/>
    </source>
</evidence>
<dbReference type="EMBL" id="JBHSMZ010000004">
    <property type="protein sequence ID" value="MFC5547918.1"/>
    <property type="molecule type" value="Genomic_DNA"/>
</dbReference>
<accession>A0ABW0RTX5</accession>
<proteinExistence type="predicted"/>
<feature type="domain" description="Glycosyltransferase subfamily 4-like N-terminal" evidence="1">
    <location>
        <begin position="20"/>
        <end position="164"/>
    </location>
</feature>
<dbReference type="SUPFAM" id="SSF53756">
    <property type="entry name" value="UDP-Glycosyltransferase/glycogen phosphorylase"/>
    <property type="match status" value="1"/>
</dbReference>
<dbReference type="RefSeq" id="WP_379768126.1">
    <property type="nucleotide sequence ID" value="NZ_JBHSMZ010000004.1"/>
</dbReference>
<dbReference type="Pfam" id="PF13692">
    <property type="entry name" value="Glyco_trans_1_4"/>
    <property type="match status" value="1"/>
</dbReference>
<comment type="caution">
    <text evidence="2">The sequence shown here is derived from an EMBL/GenBank/DDBJ whole genome shotgun (WGS) entry which is preliminary data.</text>
</comment>
<name>A0ABW0RTX5_9BURK</name>
<protein>
    <submittedName>
        <fullName evidence="2">Glycosyltransferase family 4 protein</fullName>
    </submittedName>
</protein>
<dbReference type="InterPro" id="IPR028098">
    <property type="entry name" value="Glyco_trans_4-like_N"/>
</dbReference>
<keyword evidence="3" id="KW-1185">Reference proteome</keyword>
<organism evidence="2 3">
    <name type="scientific">Massilia aerilata</name>
    <dbReference type="NCBI Taxonomy" id="453817"/>
    <lineage>
        <taxon>Bacteria</taxon>
        <taxon>Pseudomonadati</taxon>
        <taxon>Pseudomonadota</taxon>
        <taxon>Betaproteobacteria</taxon>
        <taxon>Burkholderiales</taxon>
        <taxon>Oxalobacteraceae</taxon>
        <taxon>Telluria group</taxon>
        <taxon>Massilia</taxon>
    </lineage>
</organism>